<evidence type="ECO:0000256" key="3">
    <source>
        <dbReference type="ARBA" id="ARBA00004240"/>
    </source>
</evidence>
<keyword evidence="12" id="KW-0539">Nucleus</keyword>
<comment type="subcellular location">
    <subcellularLocation>
        <location evidence="4">Cytoplasm</location>
    </subcellularLocation>
    <subcellularLocation>
        <location evidence="3">Endoplasmic reticulum</location>
    </subcellularLocation>
    <subcellularLocation>
        <location evidence="2">Membrane</location>
        <topology evidence="2">Multi-pass membrane protein</topology>
    </subcellularLocation>
    <subcellularLocation>
        <location evidence="1">Nucleus</location>
    </subcellularLocation>
</comment>
<keyword evidence="8 13" id="KW-0812">Transmembrane</keyword>
<comment type="similarity">
    <text evidence="5">Belongs to the plant organ size related (OSR) protein family.</text>
</comment>
<evidence type="ECO:0000256" key="10">
    <source>
        <dbReference type="ARBA" id="ARBA00022989"/>
    </source>
</evidence>
<proteinExistence type="inferred from homology"/>
<name>A0A9N7RRM1_STRHE</name>
<keyword evidence="9" id="KW-0256">Endoplasmic reticulum</keyword>
<evidence type="ECO:0000256" key="2">
    <source>
        <dbReference type="ARBA" id="ARBA00004141"/>
    </source>
</evidence>
<dbReference type="AlphaFoldDB" id="A0A9N7RRM1"/>
<keyword evidence="15" id="KW-1185">Reference proteome</keyword>
<dbReference type="OrthoDB" id="913512at2759"/>
<keyword evidence="11 13" id="KW-0472">Membrane</keyword>
<organism evidence="14 15">
    <name type="scientific">Striga hermonthica</name>
    <name type="common">Purple witchweed</name>
    <name type="synonym">Buchnera hermonthica</name>
    <dbReference type="NCBI Taxonomy" id="68872"/>
    <lineage>
        <taxon>Eukaryota</taxon>
        <taxon>Viridiplantae</taxon>
        <taxon>Streptophyta</taxon>
        <taxon>Embryophyta</taxon>
        <taxon>Tracheophyta</taxon>
        <taxon>Spermatophyta</taxon>
        <taxon>Magnoliopsida</taxon>
        <taxon>eudicotyledons</taxon>
        <taxon>Gunneridae</taxon>
        <taxon>Pentapetalae</taxon>
        <taxon>asterids</taxon>
        <taxon>lamiids</taxon>
        <taxon>Lamiales</taxon>
        <taxon>Orobanchaceae</taxon>
        <taxon>Buchnereae</taxon>
        <taxon>Striga</taxon>
    </lineage>
</organism>
<protein>
    <recommendedName>
        <fullName evidence="16">ARGOS-like protein</fullName>
    </recommendedName>
</protein>
<evidence type="ECO:0000256" key="4">
    <source>
        <dbReference type="ARBA" id="ARBA00004496"/>
    </source>
</evidence>
<evidence type="ECO:0000313" key="15">
    <source>
        <dbReference type="Proteomes" id="UP001153555"/>
    </source>
</evidence>
<dbReference type="Proteomes" id="UP001153555">
    <property type="component" value="Unassembled WGS sequence"/>
</dbReference>
<evidence type="ECO:0000256" key="8">
    <source>
        <dbReference type="ARBA" id="ARBA00022692"/>
    </source>
</evidence>
<sequence length="121" mass="13464">MDAENSKGHRVSAQNLHYPSTVVCVRRFSRVRPTEQSKLDYNSRISFSQGQKGKMSRYFTLESMFVLVCLTASLLILPLVLPPLPPPPFMLLLVPICILAVLMMLALRPANARDAACAAYV</sequence>
<gene>
    <name evidence="14" type="ORF">SHERM_05294</name>
</gene>
<evidence type="ECO:0000256" key="6">
    <source>
        <dbReference type="ARBA" id="ARBA00022473"/>
    </source>
</evidence>
<dbReference type="PANTHER" id="PTHR36023:SF3">
    <property type="entry name" value="ARGOS-LIKE PROTEIN"/>
    <property type="match status" value="1"/>
</dbReference>
<evidence type="ECO:0000256" key="9">
    <source>
        <dbReference type="ARBA" id="ARBA00022824"/>
    </source>
</evidence>
<keyword evidence="7" id="KW-0963">Cytoplasm</keyword>
<dbReference type="PANTHER" id="PTHR36023">
    <property type="entry name" value="ARGOS-LIKE PROTEIN"/>
    <property type="match status" value="1"/>
</dbReference>
<evidence type="ECO:0000256" key="7">
    <source>
        <dbReference type="ARBA" id="ARBA00022490"/>
    </source>
</evidence>
<accession>A0A9N7RRM1</accession>
<keyword evidence="10 13" id="KW-1133">Transmembrane helix</keyword>
<comment type="caution">
    <text evidence="14">The sequence shown here is derived from an EMBL/GenBank/DDBJ whole genome shotgun (WGS) entry which is preliminary data.</text>
</comment>
<keyword evidence="6" id="KW-0217">Developmental protein</keyword>
<evidence type="ECO:0000256" key="12">
    <source>
        <dbReference type="ARBA" id="ARBA00023242"/>
    </source>
</evidence>
<evidence type="ECO:0000313" key="14">
    <source>
        <dbReference type="EMBL" id="CAA0838716.1"/>
    </source>
</evidence>
<evidence type="ECO:0000256" key="1">
    <source>
        <dbReference type="ARBA" id="ARBA00004123"/>
    </source>
</evidence>
<dbReference type="EMBL" id="CACSLK010031421">
    <property type="protein sequence ID" value="CAA0838716.1"/>
    <property type="molecule type" value="Genomic_DNA"/>
</dbReference>
<dbReference type="GO" id="GO:0005634">
    <property type="term" value="C:nucleus"/>
    <property type="evidence" value="ECO:0007669"/>
    <property type="project" value="UniProtKB-SubCell"/>
</dbReference>
<dbReference type="InterPro" id="IPR037468">
    <property type="entry name" value="ARGOS/ARL/OSR1"/>
</dbReference>
<dbReference type="GO" id="GO:0016020">
    <property type="term" value="C:membrane"/>
    <property type="evidence" value="ECO:0007669"/>
    <property type="project" value="UniProtKB-SubCell"/>
</dbReference>
<evidence type="ECO:0008006" key="16">
    <source>
        <dbReference type="Google" id="ProtNLM"/>
    </source>
</evidence>
<evidence type="ECO:0000256" key="11">
    <source>
        <dbReference type="ARBA" id="ARBA00023136"/>
    </source>
</evidence>
<reference evidence="14" key="1">
    <citation type="submission" date="2019-12" db="EMBL/GenBank/DDBJ databases">
        <authorList>
            <person name="Scholes J."/>
        </authorList>
    </citation>
    <scope>NUCLEOTIDE SEQUENCE</scope>
</reference>
<dbReference type="GO" id="GO:0009725">
    <property type="term" value="P:response to hormone"/>
    <property type="evidence" value="ECO:0007669"/>
    <property type="project" value="UniProtKB-ARBA"/>
</dbReference>
<feature type="transmembrane region" description="Helical" evidence="13">
    <location>
        <begin position="87"/>
        <end position="107"/>
    </location>
</feature>
<feature type="transmembrane region" description="Helical" evidence="13">
    <location>
        <begin position="58"/>
        <end position="81"/>
    </location>
</feature>
<dbReference type="GO" id="GO:0005783">
    <property type="term" value="C:endoplasmic reticulum"/>
    <property type="evidence" value="ECO:0007669"/>
    <property type="project" value="UniProtKB-SubCell"/>
</dbReference>
<evidence type="ECO:0000256" key="13">
    <source>
        <dbReference type="SAM" id="Phobius"/>
    </source>
</evidence>
<dbReference type="GO" id="GO:0046622">
    <property type="term" value="P:positive regulation of organ growth"/>
    <property type="evidence" value="ECO:0007669"/>
    <property type="project" value="InterPro"/>
</dbReference>
<evidence type="ECO:0000256" key="5">
    <source>
        <dbReference type="ARBA" id="ARBA00006891"/>
    </source>
</evidence>